<dbReference type="RefSeq" id="WP_005869131.1">
    <property type="nucleotide sequence ID" value="NZ_ACYG01000005.1"/>
</dbReference>
<feature type="domain" description="DUF83" evidence="1">
    <location>
        <begin position="8"/>
        <end position="165"/>
    </location>
</feature>
<dbReference type="EMBL" id="ACYG01000005">
    <property type="protein sequence ID" value="EEV18894.1"/>
    <property type="molecule type" value="Genomic_DNA"/>
</dbReference>
<evidence type="ECO:0000313" key="3">
    <source>
        <dbReference type="Proteomes" id="UP000005709"/>
    </source>
</evidence>
<name>C8PE21_9BACT</name>
<reference evidence="2 3" key="1">
    <citation type="submission" date="2009-07" db="EMBL/GenBank/DDBJ databases">
        <authorList>
            <person name="Madupu R."/>
            <person name="Sebastian Y."/>
            <person name="Durkin A.S."/>
            <person name="Torralba M."/>
            <person name="Methe B."/>
            <person name="Sutton G.G."/>
            <person name="Strausberg R.L."/>
            <person name="Nelson K.E."/>
        </authorList>
    </citation>
    <scope>NUCLEOTIDE SEQUENCE [LARGE SCALE GENOMIC DNA]</scope>
    <source>
        <strain evidence="2 3">RM3268</strain>
    </source>
</reference>
<dbReference type="PANTHER" id="PTHR37168">
    <property type="entry name" value="CRISPR-ASSOCIATED EXONUCLEASE CAS4"/>
    <property type="match status" value="1"/>
</dbReference>
<dbReference type="STRING" id="824.CGRAC_1325"/>
<dbReference type="PANTHER" id="PTHR37168:SF2">
    <property type="entry name" value="CRISPR-ASSOCIATED EXONUCLEASE CAS4"/>
    <property type="match status" value="1"/>
</dbReference>
<protein>
    <submittedName>
        <fullName evidence="2">Putative CRISPR-associated protein Cas4</fullName>
    </submittedName>
</protein>
<keyword evidence="3" id="KW-1185">Reference proteome</keyword>
<dbReference type="Proteomes" id="UP000005709">
    <property type="component" value="Unassembled WGS sequence"/>
</dbReference>
<organism evidence="2 3">
    <name type="scientific">Campylobacter gracilis RM3268</name>
    <dbReference type="NCBI Taxonomy" id="553220"/>
    <lineage>
        <taxon>Bacteria</taxon>
        <taxon>Pseudomonadati</taxon>
        <taxon>Campylobacterota</taxon>
        <taxon>Epsilonproteobacteria</taxon>
        <taxon>Campylobacterales</taxon>
        <taxon>Campylobacteraceae</taxon>
        <taxon>Campylobacter</taxon>
    </lineage>
</organism>
<dbReference type="Gene3D" id="3.90.320.10">
    <property type="match status" value="1"/>
</dbReference>
<dbReference type="InterPro" id="IPR011604">
    <property type="entry name" value="PDDEXK-like_dom_sf"/>
</dbReference>
<dbReference type="InterPro" id="IPR022765">
    <property type="entry name" value="Dna2/Cas4_DUF83"/>
</dbReference>
<gene>
    <name evidence="2" type="ORF">CAMGR0001_2371</name>
</gene>
<dbReference type="eggNOG" id="COG1468">
    <property type="taxonomic scope" value="Bacteria"/>
</dbReference>
<evidence type="ECO:0000313" key="2">
    <source>
        <dbReference type="EMBL" id="EEV18894.1"/>
    </source>
</evidence>
<dbReference type="Pfam" id="PF01930">
    <property type="entry name" value="Cas_Cas4"/>
    <property type="match status" value="1"/>
</dbReference>
<accession>C8PE21</accession>
<dbReference type="AlphaFoldDB" id="C8PE21"/>
<evidence type="ECO:0000259" key="1">
    <source>
        <dbReference type="Pfam" id="PF01930"/>
    </source>
</evidence>
<comment type="caution">
    <text evidence="2">The sequence shown here is derived from an EMBL/GenBank/DDBJ whole genome shotgun (WGS) entry which is preliminary data.</text>
</comment>
<proteinExistence type="predicted"/>
<sequence>MFCKDQITGTLVNYYITCKREAWLYAHNIHANREDENVLMGKALADIKENDLQDFAFSNLKFDKLSKQRGHYLITEYKKSLKNPEAGKMQLLFYIYLLKTGLNLKEVKGKLISGKTVIAIEDNAENFTKIETILNGITALANEPKPPKFSPQKICESCAYRDYCI</sequence>
<dbReference type="OrthoDB" id="9794720at2"/>